<dbReference type="NCBIfam" id="TIGR00229">
    <property type="entry name" value="sensory_box"/>
    <property type="match status" value="2"/>
</dbReference>
<reference evidence="16" key="1">
    <citation type="journal article" date="2022" name="Arch. Microbiol.">
        <title>Thiomicrorhabdus immobilis sp. nov., a mesophilic sulfur-oxidizing bacterium isolated from sediment of a brackish lake in northern Japan.</title>
        <authorList>
            <person name="Kojima H."/>
            <person name="Mochizuki J."/>
            <person name="Kanda M."/>
            <person name="Watanabe T."/>
            <person name="Fukui M."/>
        </authorList>
    </citation>
    <scope>NUCLEOTIDE SEQUENCE</scope>
    <source>
        <strain evidence="16">Am19</strain>
    </source>
</reference>
<evidence type="ECO:0000256" key="1">
    <source>
        <dbReference type="ARBA" id="ARBA00000085"/>
    </source>
</evidence>
<evidence type="ECO:0000259" key="14">
    <source>
        <dbReference type="PROSITE" id="PS50237"/>
    </source>
</evidence>
<dbReference type="PROSITE" id="PS50109">
    <property type="entry name" value="HIS_KIN"/>
    <property type="match status" value="1"/>
</dbReference>
<dbReference type="Gene3D" id="3.30.565.10">
    <property type="entry name" value="Histidine kinase-like ATPase, C-terminal domain"/>
    <property type="match status" value="1"/>
</dbReference>
<name>A0ABN6CZ73_9GAMM</name>
<dbReference type="Gene3D" id="3.30.450.350">
    <property type="entry name" value="CHASE domain"/>
    <property type="match status" value="1"/>
</dbReference>
<dbReference type="Gene3D" id="3.30.450.20">
    <property type="entry name" value="PAS domain"/>
    <property type="match status" value="2"/>
</dbReference>
<dbReference type="InterPro" id="IPR035965">
    <property type="entry name" value="PAS-like_dom_sf"/>
</dbReference>
<evidence type="ECO:0000259" key="12">
    <source>
        <dbReference type="PROSITE" id="PS50109"/>
    </source>
</evidence>
<dbReference type="InterPro" id="IPR003594">
    <property type="entry name" value="HATPase_dom"/>
</dbReference>
<dbReference type="SMART" id="SM01079">
    <property type="entry name" value="CHASE"/>
    <property type="match status" value="1"/>
</dbReference>
<keyword evidence="6 11" id="KW-0812">Transmembrane</keyword>
<organism evidence="16 17">
    <name type="scientific">Thiomicrorhabdus immobilis</name>
    <dbReference type="NCBI Taxonomy" id="2791037"/>
    <lineage>
        <taxon>Bacteria</taxon>
        <taxon>Pseudomonadati</taxon>
        <taxon>Pseudomonadota</taxon>
        <taxon>Gammaproteobacteria</taxon>
        <taxon>Thiotrichales</taxon>
        <taxon>Piscirickettsiaceae</taxon>
        <taxon>Thiomicrorhabdus</taxon>
    </lineage>
</organism>
<evidence type="ECO:0000256" key="9">
    <source>
        <dbReference type="ARBA" id="ARBA00023136"/>
    </source>
</evidence>
<comment type="catalytic activity">
    <reaction evidence="1">
        <text>ATP + protein L-histidine = ADP + protein N-phospho-L-histidine.</text>
        <dbReference type="EC" id="2.7.13.3"/>
    </reaction>
</comment>
<dbReference type="SUPFAM" id="SSF47384">
    <property type="entry name" value="Homodimeric domain of signal transducing histidine kinase"/>
    <property type="match status" value="1"/>
</dbReference>
<keyword evidence="4" id="KW-0597">Phosphoprotein</keyword>
<comment type="subcellular location">
    <subcellularLocation>
        <location evidence="2">Membrane</location>
    </subcellularLocation>
</comment>
<keyword evidence="10" id="KW-0175">Coiled coil</keyword>
<dbReference type="PANTHER" id="PTHR43047:SF64">
    <property type="entry name" value="HISTIDINE KINASE CONTAINING CHEY-HOMOLOGOUS RECEIVER DOMAIN AND PAS DOMAIN-RELATED"/>
    <property type="match status" value="1"/>
</dbReference>
<evidence type="ECO:0000256" key="10">
    <source>
        <dbReference type="SAM" id="Coils"/>
    </source>
</evidence>
<dbReference type="PANTHER" id="PTHR43047">
    <property type="entry name" value="TWO-COMPONENT HISTIDINE PROTEIN KINASE"/>
    <property type="match status" value="1"/>
</dbReference>
<dbReference type="SMART" id="SM00091">
    <property type="entry name" value="PAS"/>
    <property type="match status" value="2"/>
</dbReference>
<gene>
    <name evidence="16" type="ORF">THMIRHAM_09970</name>
</gene>
<evidence type="ECO:0000259" key="13">
    <source>
        <dbReference type="PROSITE" id="PS50112"/>
    </source>
</evidence>
<dbReference type="InterPro" id="IPR000014">
    <property type="entry name" value="PAS"/>
</dbReference>
<dbReference type="SMART" id="SM00387">
    <property type="entry name" value="HATPase_c"/>
    <property type="match status" value="1"/>
</dbReference>
<dbReference type="PROSITE" id="PS50237">
    <property type="entry name" value="HECT"/>
    <property type="match status" value="1"/>
</dbReference>
<dbReference type="EC" id="2.7.13.3" evidence="3"/>
<dbReference type="InterPro" id="IPR036890">
    <property type="entry name" value="HATPase_C_sf"/>
</dbReference>
<evidence type="ECO:0000256" key="11">
    <source>
        <dbReference type="SAM" id="Phobius"/>
    </source>
</evidence>
<dbReference type="SUPFAM" id="SSF55874">
    <property type="entry name" value="ATPase domain of HSP90 chaperone/DNA topoisomerase II/histidine kinase"/>
    <property type="match status" value="1"/>
</dbReference>
<feature type="domain" description="CHASE" evidence="15">
    <location>
        <begin position="75"/>
        <end position="290"/>
    </location>
</feature>
<evidence type="ECO:0000259" key="15">
    <source>
        <dbReference type="PROSITE" id="PS50839"/>
    </source>
</evidence>
<dbReference type="CDD" id="cd00130">
    <property type="entry name" value="PAS"/>
    <property type="match status" value="1"/>
</dbReference>
<dbReference type="InterPro" id="IPR005467">
    <property type="entry name" value="His_kinase_dom"/>
</dbReference>
<sequence length="862" mass="98176">MLNTLSIRLIYFISIVVFSLGLLATWQWIQYSESKRVEVLDNKFNQYSVQAYVAMQNAFKREVERLNSLSAVFKLSENISQGDFERFAHVLLANDSKVQAMEWLEVVPENNRLLFENEMSILLGVDDFKIKTQKYGQLADLNTVNEQYVVVKYVYPFEANYKAIGVDAYSIATQKMAMDLSERTQSATVTSPQTLVQTNGGSFSLILYQPVYTKKQVLKGYVALVLNIDQFLEHVRSKALIEKSLGLYIVDKANGSAPFSISGAEYSMDEALYRKYQFYLPFAGRTWQLISEVNLKALPDYKVFSSKALQKAWIEGVAASLLITALIFLLLRYRRQITASEISLKNQQKHYHDVINQSSESYYLLDASGAILDVNDESCKLLGYRRDVLLKMNINQIDVKYSAEELADLCINLESGKSSLFETIHQAKNGKKIHVEISASKFKMDDEFVTIMFVRNLTERLTNRDLSLSNELLQKEIANATQEMRDQKQAFETIFEKSADGIFISEGRHVIDCNQATLDIFGYQSKEQLLSLPNKVFAPKLQPDGESSHRKGFRMLQICLEKGSHRYEWVNKRSNGEEFWTDVVLTRLEYFGRTVIHIAFRDISKRKQLEAEMQAAREQAVAANQAKSEFLAKMSHDIRTPLHGVLSYSQLGESRYLNASPEKLKRYFENIHASAQRLMALLNDVLVSAKLESGMMNFNFEYQSIKPVIEACINEQTPLLREKNIELVVNQVDYMASFDESRIAQTISNLLNNAIRYTPKNQKIQISVENYHPGFIVFSIQDSGSGVNEEEFESIFDKFIQSSQASPNTGGTGLGLAISKEIVQAHNGRIWVENWSIKNEIKGAIFKFTLPLKRVSGEKNAG</sequence>
<evidence type="ECO:0000256" key="7">
    <source>
        <dbReference type="ARBA" id="ARBA00022777"/>
    </source>
</evidence>
<keyword evidence="8 11" id="KW-1133">Transmembrane helix</keyword>
<dbReference type="Pfam" id="PF03924">
    <property type="entry name" value="CHASE"/>
    <property type="match status" value="1"/>
</dbReference>
<evidence type="ECO:0000313" key="17">
    <source>
        <dbReference type="Proteomes" id="UP001054820"/>
    </source>
</evidence>
<dbReference type="Pfam" id="PF00512">
    <property type="entry name" value="HisKA"/>
    <property type="match status" value="1"/>
</dbReference>
<evidence type="ECO:0000256" key="8">
    <source>
        <dbReference type="ARBA" id="ARBA00022989"/>
    </source>
</evidence>
<keyword evidence="5" id="KW-0808">Transferase</keyword>
<dbReference type="InterPro" id="IPR004358">
    <property type="entry name" value="Sig_transdc_His_kin-like_C"/>
</dbReference>
<feature type="domain" description="PAS" evidence="13">
    <location>
        <begin position="347"/>
        <end position="390"/>
    </location>
</feature>
<dbReference type="InterPro" id="IPR042240">
    <property type="entry name" value="CHASE_sf"/>
</dbReference>
<feature type="domain" description="Histidine kinase" evidence="12">
    <location>
        <begin position="633"/>
        <end position="854"/>
    </location>
</feature>
<evidence type="ECO:0000256" key="5">
    <source>
        <dbReference type="ARBA" id="ARBA00022679"/>
    </source>
</evidence>
<dbReference type="PRINTS" id="PR00344">
    <property type="entry name" value="BCTRLSENSOR"/>
</dbReference>
<dbReference type="EMBL" id="AP024202">
    <property type="protein sequence ID" value="BCN93212.1"/>
    <property type="molecule type" value="Genomic_DNA"/>
</dbReference>
<dbReference type="InterPro" id="IPR003661">
    <property type="entry name" value="HisK_dim/P_dom"/>
</dbReference>
<proteinExistence type="predicted"/>
<evidence type="ECO:0000256" key="6">
    <source>
        <dbReference type="ARBA" id="ARBA00022692"/>
    </source>
</evidence>
<keyword evidence="17" id="KW-1185">Reference proteome</keyword>
<dbReference type="SUPFAM" id="SSF55785">
    <property type="entry name" value="PYP-like sensor domain (PAS domain)"/>
    <property type="match status" value="2"/>
</dbReference>
<evidence type="ECO:0000256" key="4">
    <source>
        <dbReference type="ARBA" id="ARBA00022553"/>
    </source>
</evidence>
<dbReference type="Pfam" id="PF13426">
    <property type="entry name" value="PAS_9"/>
    <property type="match status" value="2"/>
</dbReference>
<feature type="coiled-coil region" evidence="10">
    <location>
        <begin position="463"/>
        <end position="490"/>
    </location>
</feature>
<feature type="domain" description="HECT" evidence="14">
    <location>
        <begin position="601"/>
        <end position="700"/>
    </location>
</feature>
<dbReference type="PROSITE" id="PS50839">
    <property type="entry name" value="CHASE"/>
    <property type="match status" value="1"/>
</dbReference>
<accession>A0ABN6CZ73</accession>
<protein>
    <recommendedName>
        <fullName evidence="3">histidine kinase</fullName>
        <ecNumber evidence="3">2.7.13.3</ecNumber>
    </recommendedName>
</protein>
<keyword evidence="7" id="KW-0418">Kinase</keyword>
<dbReference type="CDD" id="cd00082">
    <property type="entry name" value="HisKA"/>
    <property type="match status" value="1"/>
</dbReference>
<dbReference type="InterPro" id="IPR036097">
    <property type="entry name" value="HisK_dim/P_sf"/>
</dbReference>
<dbReference type="PROSITE" id="PS50112">
    <property type="entry name" value="PAS"/>
    <property type="match status" value="1"/>
</dbReference>
<dbReference type="Proteomes" id="UP001054820">
    <property type="component" value="Chromosome"/>
</dbReference>
<dbReference type="RefSeq" id="WP_237264203.1">
    <property type="nucleotide sequence ID" value="NZ_AP024202.1"/>
</dbReference>
<dbReference type="InterPro" id="IPR006189">
    <property type="entry name" value="CHASE_dom"/>
</dbReference>
<dbReference type="InterPro" id="IPR000569">
    <property type="entry name" value="HECT_dom"/>
</dbReference>
<keyword evidence="9 11" id="KW-0472">Membrane</keyword>
<evidence type="ECO:0000313" key="16">
    <source>
        <dbReference type="EMBL" id="BCN93212.1"/>
    </source>
</evidence>
<dbReference type="SMART" id="SM00388">
    <property type="entry name" value="HisKA"/>
    <property type="match status" value="1"/>
</dbReference>
<dbReference type="Pfam" id="PF02518">
    <property type="entry name" value="HATPase_c"/>
    <property type="match status" value="1"/>
</dbReference>
<evidence type="ECO:0000256" key="3">
    <source>
        <dbReference type="ARBA" id="ARBA00012438"/>
    </source>
</evidence>
<dbReference type="Gene3D" id="1.10.287.130">
    <property type="match status" value="1"/>
</dbReference>
<feature type="transmembrane region" description="Helical" evidence="11">
    <location>
        <begin position="9"/>
        <end position="29"/>
    </location>
</feature>
<evidence type="ECO:0000256" key="2">
    <source>
        <dbReference type="ARBA" id="ARBA00004370"/>
    </source>
</evidence>